<proteinExistence type="predicted"/>
<dbReference type="Pfam" id="PF02674">
    <property type="entry name" value="Colicin_V"/>
    <property type="match status" value="1"/>
</dbReference>
<dbReference type="PANTHER" id="PTHR36926">
    <property type="entry name" value="COLICIN V PRODUCTION PROTEIN"/>
    <property type="match status" value="1"/>
</dbReference>
<comment type="caution">
    <text evidence="6">The sequence shown here is derived from an EMBL/GenBank/DDBJ whole genome shotgun (WGS) entry which is preliminary data.</text>
</comment>
<accession>A0A921NS51</accession>
<keyword evidence="7" id="KW-1185">Reference proteome</keyword>
<protein>
    <submittedName>
        <fullName evidence="6">Colicin V production protein</fullName>
        <ecNumber evidence="6">4.3.1.19</ecNumber>
    </submittedName>
</protein>
<dbReference type="RefSeq" id="WP_159964319.1">
    <property type="nucleotide sequence ID" value="NZ_APKE01000011.1"/>
</dbReference>
<feature type="transmembrane region" description="Helical" evidence="5">
    <location>
        <begin position="31"/>
        <end position="51"/>
    </location>
</feature>
<comment type="subcellular location">
    <subcellularLocation>
        <location evidence="1">Membrane</location>
        <topology evidence="1">Multi-pass membrane protein</topology>
    </subcellularLocation>
</comment>
<keyword evidence="3 5" id="KW-1133">Transmembrane helix</keyword>
<feature type="transmembrane region" description="Helical" evidence="5">
    <location>
        <begin position="6"/>
        <end position="24"/>
    </location>
</feature>
<sequence>MEGFTVIDAVVAGVIVLSSILAYSRGFVREAMAILGWIAAAVLAFIFAPEAEPLVREIPVLSDFLGDSCELSLIAAFAIVFAIALVLASIFTPLLSGSVRNSALGGIDQVLGFLFGVARGVLLVAVALIVYDRVMTTDAIPMVENSRSAAIFARSEASLDERIPDDAPGWIVARYEQLVGTCGS</sequence>
<evidence type="ECO:0000256" key="3">
    <source>
        <dbReference type="ARBA" id="ARBA00022989"/>
    </source>
</evidence>
<dbReference type="GO" id="GO:0009403">
    <property type="term" value="P:toxin biosynthetic process"/>
    <property type="evidence" value="ECO:0007669"/>
    <property type="project" value="InterPro"/>
</dbReference>
<keyword evidence="4 5" id="KW-0472">Membrane</keyword>
<evidence type="ECO:0000313" key="6">
    <source>
        <dbReference type="EMBL" id="KAF0676817.1"/>
    </source>
</evidence>
<dbReference type="InterPro" id="IPR052719">
    <property type="entry name" value="CvpA-like"/>
</dbReference>
<dbReference type="EMBL" id="APKE01000011">
    <property type="protein sequence ID" value="KAF0676817.1"/>
    <property type="molecule type" value="Genomic_DNA"/>
</dbReference>
<reference evidence="6" key="1">
    <citation type="submission" date="2013-03" db="EMBL/GenBank/DDBJ databases">
        <title>Genome Sequence of the Profundibacterium mesophilum strain KAUST100406-0324T from Red Sea, a novel genus in the family Rhodobacteraceae.</title>
        <authorList>
            <person name="Essack M."/>
            <person name="Alam I."/>
            <person name="Lafi F."/>
            <person name="Alawi W."/>
            <person name="Kamanu F."/>
            <person name="Al-Suwailem A."/>
            <person name="Lee O.O."/>
            <person name="Xu Y."/>
            <person name="Bajic V."/>
            <person name="Qian P.-Y."/>
            <person name="Archer J."/>
        </authorList>
    </citation>
    <scope>NUCLEOTIDE SEQUENCE</scope>
    <source>
        <strain evidence="6">KAUST100406-0324</strain>
    </source>
</reference>
<evidence type="ECO:0000313" key="7">
    <source>
        <dbReference type="Proteomes" id="UP000698242"/>
    </source>
</evidence>
<dbReference type="GO" id="GO:0016020">
    <property type="term" value="C:membrane"/>
    <property type="evidence" value="ECO:0007669"/>
    <property type="project" value="UniProtKB-SubCell"/>
</dbReference>
<evidence type="ECO:0000256" key="1">
    <source>
        <dbReference type="ARBA" id="ARBA00004141"/>
    </source>
</evidence>
<dbReference type="OrthoDB" id="9806894at2"/>
<feature type="transmembrane region" description="Helical" evidence="5">
    <location>
        <begin position="71"/>
        <end position="98"/>
    </location>
</feature>
<evidence type="ECO:0000256" key="2">
    <source>
        <dbReference type="ARBA" id="ARBA00022692"/>
    </source>
</evidence>
<dbReference type="GO" id="GO:0004794">
    <property type="term" value="F:threonine deaminase activity"/>
    <property type="evidence" value="ECO:0007669"/>
    <property type="project" value="UniProtKB-EC"/>
</dbReference>
<keyword evidence="2 5" id="KW-0812">Transmembrane</keyword>
<name>A0A921NS51_9RHOB</name>
<evidence type="ECO:0000256" key="4">
    <source>
        <dbReference type="ARBA" id="ARBA00023136"/>
    </source>
</evidence>
<dbReference type="EC" id="4.3.1.19" evidence="6"/>
<evidence type="ECO:0000256" key="5">
    <source>
        <dbReference type="SAM" id="Phobius"/>
    </source>
</evidence>
<dbReference type="AlphaFoldDB" id="A0A921NS51"/>
<dbReference type="Proteomes" id="UP000698242">
    <property type="component" value="Unassembled WGS sequence"/>
</dbReference>
<organism evidence="6 7">
    <name type="scientific">Profundibacterium mesophilum KAUST100406-0324</name>
    <dbReference type="NCBI Taxonomy" id="1037889"/>
    <lineage>
        <taxon>Bacteria</taxon>
        <taxon>Pseudomonadati</taxon>
        <taxon>Pseudomonadota</taxon>
        <taxon>Alphaproteobacteria</taxon>
        <taxon>Rhodobacterales</taxon>
        <taxon>Roseobacteraceae</taxon>
        <taxon>Profundibacterium</taxon>
    </lineage>
</organism>
<gene>
    <name evidence="6" type="primary">cvpA</name>
    <name evidence="6" type="ORF">PMES_00904</name>
</gene>
<keyword evidence="6" id="KW-0456">Lyase</keyword>
<feature type="transmembrane region" description="Helical" evidence="5">
    <location>
        <begin position="110"/>
        <end position="131"/>
    </location>
</feature>
<dbReference type="InterPro" id="IPR003825">
    <property type="entry name" value="Colicin-V_CvpA"/>
</dbReference>
<dbReference type="PANTHER" id="PTHR36926:SF1">
    <property type="entry name" value="COLICIN V PRODUCTION PROTEIN"/>
    <property type="match status" value="1"/>
</dbReference>